<evidence type="ECO:0000313" key="2">
    <source>
        <dbReference type="Proteomes" id="UP001258181"/>
    </source>
</evidence>
<sequence>MTLEARRHFLISNVLAIQRKTEQVYENHVKLVKWEKNFYIQIYYIGLFRTVSGKNLFFEKYHCKAWDFKGFWRNVVQKFDFFNLEVRLDEYKI</sequence>
<accession>A0ABU1U244</accession>
<organism evidence="1 2">
    <name type="scientific">Fictibacillus barbaricus</name>
    <dbReference type="NCBI Taxonomy" id="182136"/>
    <lineage>
        <taxon>Bacteria</taxon>
        <taxon>Bacillati</taxon>
        <taxon>Bacillota</taxon>
        <taxon>Bacilli</taxon>
        <taxon>Bacillales</taxon>
        <taxon>Fictibacillaceae</taxon>
        <taxon>Fictibacillus</taxon>
    </lineage>
</organism>
<gene>
    <name evidence="1" type="ORF">J2X07_002540</name>
</gene>
<name>A0ABU1U244_9BACL</name>
<evidence type="ECO:0000313" key="1">
    <source>
        <dbReference type="EMBL" id="MDR7073553.1"/>
    </source>
</evidence>
<dbReference type="EMBL" id="JAVDWA010000004">
    <property type="protein sequence ID" value="MDR7073553.1"/>
    <property type="molecule type" value="Genomic_DNA"/>
</dbReference>
<protein>
    <submittedName>
        <fullName evidence="1">Uncharacterized protein</fullName>
    </submittedName>
</protein>
<comment type="caution">
    <text evidence="1">The sequence shown here is derived from an EMBL/GenBank/DDBJ whole genome shotgun (WGS) entry which is preliminary data.</text>
</comment>
<dbReference type="Proteomes" id="UP001258181">
    <property type="component" value="Unassembled WGS sequence"/>
</dbReference>
<keyword evidence="2" id="KW-1185">Reference proteome</keyword>
<reference evidence="1 2" key="1">
    <citation type="submission" date="2023-07" db="EMBL/GenBank/DDBJ databases">
        <title>Sorghum-associated microbial communities from plants grown in Nebraska, USA.</title>
        <authorList>
            <person name="Schachtman D."/>
        </authorList>
    </citation>
    <scope>NUCLEOTIDE SEQUENCE [LARGE SCALE GENOMIC DNA]</scope>
    <source>
        <strain evidence="1 2">BE211</strain>
    </source>
</reference>
<proteinExistence type="predicted"/>